<name>A0A1C8V7M7_9CUCU</name>
<dbReference type="PROSITE" id="PS01282">
    <property type="entry name" value="BIR_REPEAT_1"/>
    <property type="match status" value="1"/>
</dbReference>
<dbReference type="Gene3D" id="1.10.1170.10">
    <property type="entry name" value="Inhibitor Of Apoptosis Protein (2mihbC-IAP-1), Chain A"/>
    <property type="match status" value="2"/>
</dbReference>
<dbReference type="GO" id="GO:0005737">
    <property type="term" value="C:cytoplasm"/>
    <property type="evidence" value="ECO:0007669"/>
    <property type="project" value="TreeGrafter"/>
</dbReference>
<gene>
    <name evidence="1" type="primary">IAP2</name>
</gene>
<dbReference type="SUPFAM" id="SSF57924">
    <property type="entry name" value="Inhibitor of apoptosis (IAP) repeat"/>
    <property type="match status" value="2"/>
</dbReference>
<dbReference type="PANTHER" id="PTHR10044:SF139">
    <property type="entry name" value="DEATH-ASSOCIATED INHIBITOR OF APOPTOSIS 2"/>
    <property type="match status" value="1"/>
</dbReference>
<evidence type="ECO:0000313" key="1">
    <source>
        <dbReference type="EMBL" id="ANX99947.1"/>
    </source>
</evidence>
<dbReference type="GO" id="GO:0005634">
    <property type="term" value="C:nucleus"/>
    <property type="evidence" value="ECO:0007669"/>
    <property type="project" value="TreeGrafter"/>
</dbReference>
<sequence>KHKYLSPQCPFILNPFNSGNVPILRGRINALILNYQDEAIRLASFTNWPIPNIVTVESLAKAGFYFLGIDDKTKCAFCNGVVRSWEPGDIPDLEHKKHFPFCQFVNDSIIPRLQIQQDDTDAFGIEQQSDRKSLGNINAVGLEDTNFNNLGLHKHIGPKTPNFATLDSRIKSFTNWSPNLIQTPEMLAQAGFYYEGENDAVRCFHCDGGLAHWDPTDD</sequence>
<dbReference type="PANTHER" id="PTHR10044">
    <property type="entry name" value="INHIBITOR OF APOPTOSIS"/>
    <property type="match status" value="1"/>
</dbReference>
<dbReference type="Pfam" id="PF00653">
    <property type="entry name" value="BIR"/>
    <property type="match status" value="2"/>
</dbReference>
<dbReference type="SMART" id="SM00238">
    <property type="entry name" value="BIR"/>
    <property type="match status" value="2"/>
</dbReference>
<protein>
    <submittedName>
        <fullName evidence="1">Inhibitor of apoptosis 2</fullName>
    </submittedName>
</protein>
<dbReference type="InterPro" id="IPR001370">
    <property type="entry name" value="BIR_rpt"/>
</dbReference>
<organism evidence="1">
    <name type="scientific">Platypus impressus</name>
    <dbReference type="NCBI Taxonomy" id="1689902"/>
    <lineage>
        <taxon>Eukaryota</taxon>
        <taxon>Metazoa</taxon>
        <taxon>Ecdysozoa</taxon>
        <taxon>Arthropoda</taxon>
        <taxon>Hexapoda</taxon>
        <taxon>Insecta</taxon>
        <taxon>Pterygota</taxon>
        <taxon>Neoptera</taxon>
        <taxon>Endopterygota</taxon>
        <taxon>Coleoptera</taxon>
        <taxon>Polyphaga</taxon>
        <taxon>Cucujiformia</taxon>
        <taxon>Curculionidae</taxon>
        <taxon>Platypodinae</taxon>
        <taxon>Platypus</taxon>
    </lineage>
</organism>
<reference evidence="1" key="1">
    <citation type="journal article" date="2016" name="PLoS ONE">
        <title>Genomic Mining of Phylogenetically Informative Nuclear Markers in Bark and Ambrosia Beetles.</title>
        <authorList>
            <person name="Pistone D."/>
            <person name="Mugu S."/>
            <person name="Jordal B.H."/>
        </authorList>
    </citation>
    <scope>NUCLEOTIDE SEQUENCE</scope>
</reference>
<dbReference type="InterPro" id="IPR050784">
    <property type="entry name" value="IAP"/>
</dbReference>
<dbReference type="PROSITE" id="PS50143">
    <property type="entry name" value="BIR_REPEAT_2"/>
    <property type="match status" value="2"/>
</dbReference>
<dbReference type="CDD" id="cd00022">
    <property type="entry name" value="BIR"/>
    <property type="match status" value="2"/>
</dbReference>
<dbReference type="EMBL" id="KX160635">
    <property type="protein sequence ID" value="ANX99947.1"/>
    <property type="molecule type" value="Genomic_DNA"/>
</dbReference>
<dbReference type="AlphaFoldDB" id="A0A1C8V7M7"/>
<proteinExistence type="predicted"/>
<feature type="non-terminal residue" evidence="1">
    <location>
        <position position="218"/>
    </location>
</feature>
<feature type="non-terminal residue" evidence="1">
    <location>
        <position position="1"/>
    </location>
</feature>
<accession>A0A1C8V7M7</accession>